<proteinExistence type="inferred from homology"/>
<evidence type="ECO:0000256" key="1">
    <source>
        <dbReference type="ARBA" id="ARBA00009275"/>
    </source>
</evidence>
<dbReference type="InterPro" id="IPR001130">
    <property type="entry name" value="TatD-like"/>
</dbReference>
<sequence length="276" mass="30570">MSKKQRRDIPRFAHPIIETHCHLDYLDADALAEELQAAREVGVERIITIAVSPGNLATVQAMAQSQDRVFCTQGVHPHEAESYADEVDERIRNGAANPKVVAIGEIGLDYFYDHADRAVQRKVFADQLAIAADCQLPVVIHSRDADDDMQAILSEHLDALPKRGVIHSFSSGLSLAEFAIEADFMLGFNGMVTFNSADNVRDAVALTPVSQILLETDAPYLTPVPYRGRSNGPRYIPFVAEKIAEIKDLPIENLLIECYANSERLFFPKPQEEAAQ</sequence>
<evidence type="ECO:0000256" key="3">
    <source>
        <dbReference type="ARBA" id="ARBA00022801"/>
    </source>
</evidence>
<evidence type="ECO:0000313" key="5">
    <source>
        <dbReference type="Proteomes" id="UP001626537"/>
    </source>
</evidence>
<comment type="similarity">
    <text evidence="1">Belongs to the metallo-dependent hydrolases superfamily. TatD-type hydrolase family.</text>
</comment>
<evidence type="ECO:0000256" key="2">
    <source>
        <dbReference type="ARBA" id="ARBA00022723"/>
    </source>
</evidence>
<dbReference type="NCBIfam" id="TIGR00010">
    <property type="entry name" value="YchF/TatD family DNA exonuclease"/>
    <property type="match status" value="1"/>
</dbReference>
<dbReference type="GO" id="GO:0016787">
    <property type="term" value="F:hydrolase activity"/>
    <property type="evidence" value="ECO:0007669"/>
    <property type="project" value="UniProtKB-KW"/>
</dbReference>
<organism evidence="4 5">
    <name type="scientific">Congregibacter variabilis</name>
    <dbReference type="NCBI Taxonomy" id="3081200"/>
    <lineage>
        <taxon>Bacteria</taxon>
        <taxon>Pseudomonadati</taxon>
        <taxon>Pseudomonadota</taxon>
        <taxon>Gammaproteobacteria</taxon>
        <taxon>Cellvibrionales</taxon>
        <taxon>Halieaceae</taxon>
        <taxon>Congregibacter</taxon>
    </lineage>
</organism>
<dbReference type="Gene3D" id="3.20.20.140">
    <property type="entry name" value="Metal-dependent hydrolases"/>
    <property type="match status" value="1"/>
</dbReference>
<keyword evidence="2" id="KW-0479">Metal-binding</keyword>
<name>A0ABZ0I4C6_9GAMM</name>
<dbReference type="SUPFAM" id="SSF51556">
    <property type="entry name" value="Metallo-dependent hydrolases"/>
    <property type="match status" value="1"/>
</dbReference>
<dbReference type="CDD" id="cd01310">
    <property type="entry name" value="TatD_DNAse"/>
    <property type="match status" value="1"/>
</dbReference>
<dbReference type="PROSITE" id="PS01091">
    <property type="entry name" value="TATD_3"/>
    <property type="match status" value="1"/>
</dbReference>
<dbReference type="PROSITE" id="PS01090">
    <property type="entry name" value="TATD_2"/>
    <property type="match status" value="1"/>
</dbReference>
<dbReference type="EMBL" id="CP136864">
    <property type="protein sequence ID" value="WOJ93876.1"/>
    <property type="molecule type" value="Genomic_DNA"/>
</dbReference>
<evidence type="ECO:0000313" key="4">
    <source>
        <dbReference type="EMBL" id="WOJ93876.1"/>
    </source>
</evidence>
<reference evidence="4 5" key="1">
    <citation type="submission" date="2023-10" db="EMBL/GenBank/DDBJ databases">
        <title>Two novel species belonging to the OM43/NOR5 clade.</title>
        <authorList>
            <person name="Park M."/>
        </authorList>
    </citation>
    <scope>NUCLEOTIDE SEQUENCE [LARGE SCALE GENOMIC DNA]</scope>
    <source>
        <strain evidence="4 5">IMCC43200</strain>
    </source>
</reference>
<protein>
    <submittedName>
        <fullName evidence="4">TatD family hydrolase</fullName>
    </submittedName>
</protein>
<dbReference type="Pfam" id="PF01026">
    <property type="entry name" value="TatD_DNase"/>
    <property type="match status" value="1"/>
</dbReference>
<dbReference type="Proteomes" id="UP001626537">
    <property type="component" value="Chromosome"/>
</dbReference>
<dbReference type="PANTHER" id="PTHR46124">
    <property type="entry name" value="D-AMINOACYL-TRNA DEACYLASE"/>
    <property type="match status" value="1"/>
</dbReference>
<dbReference type="RefSeq" id="WP_407348516.1">
    <property type="nucleotide sequence ID" value="NZ_CP136864.1"/>
</dbReference>
<keyword evidence="5" id="KW-1185">Reference proteome</keyword>
<keyword evidence="3 4" id="KW-0378">Hydrolase</keyword>
<gene>
    <name evidence="4" type="ORF">R0135_01590</name>
</gene>
<dbReference type="InterPro" id="IPR015991">
    <property type="entry name" value="TatD/YcfH-like"/>
</dbReference>
<dbReference type="PANTHER" id="PTHR46124:SF2">
    <property type="entry name" value="D-AMINOACYL-TRNA DEACYLASE"/>
    <property type="match status" value="1"/>
</dbReference>
<dbReference type="InterPro" id="IPR018228">
    <property type="entry name" value="DNase_TatD-rel_CS"/>
</dbReference>
<accession>A0ABZ0I4C6</accession>
<dbReference type="InterPro" id="IPR032466">
    <property type="entry name" value="Metal_Hydrolase"/>
</dbReference>
<dbReference type="PIRSF" id="PIRSF005902">
    <property type="entry name" value="DNase_TatD"/>
    <property type="match status" value="1"/>
</dbReference>